<dbReference type="Pfam" id="PF02390">
    <property type="entry name" value="Methyltransf_4"/>
    <property type="match status" value="1"/>
</dbReference>
<comment type="subunit">
    <text evidence="7">Monomer.</text>
</comment>
<dbReference type="InterPro" id="IPR029063">
    <property type="entry name" value="SAM-dependent_MTases_sf"/>
</dbReference>
<feature type="binding site" evidence="7">
    <location>
        <position position="93"/>
    </location>
    <ligand>
        <name>S-adenosyl-L-methionine</name>
        <dbReference type="ChEBI" id="CHEBI:59789"/>
    </ligand>
</feature>
<dbReference type="InterPro" id="IPR055361">
    <property type="entry name" value="tRNA_methyltr_TrmB_bact"/>
</dbReference>
<evidence type="ECO:0000256" key="6">
    <source>
        <dbReference type="ARBA" id="ARBA00022694"/>
    </source>
</evidence>
<comment type="similarity">
    <text evidence="7">Belongs to the class I-like SAM-binding methyltransferase superfamily. TrmB family.</text>
</comment>
<feature type="binding site" evidence="7">
    <location>
        <position position="120"/>
    </location>
    <ligand>
        <name>S-adenosyl-L-methionine</name>
        <dbReference type="ChEBI" id="CHEBI:59789"/>
    </ligand>
</feature>
<evidence type="ECO:0000313" key="8">
    <source>
        <dbReference type="EMBL" id="QCI22376.1"/>
    </source>
</evidence>
<feature type="binding site" evidence="7">
    <location>
        <begin position="216"/>
        <end position="219"/>
    </location>
    <ligand>
        <name>substrate</name>
    </ligand>
</feature>
<dbReference type="Proteomes" id="UP000298564">
    <property type="component" value="Chromosome"/>
</dbReference>
<evidence type="ECO:0000256" key="1">
    <source>
        <dbReference type="ARBA" id="ARBA00000142"/>
    </source>
</evidence>
<evidence type="ECO:0000256" key="4">
    <source>
        <dbReference type="ARBA" id="ARBA00022679"/>
    </source>
</evidence>
<feature type="binding site" evidence="7">
    <location>
        <position position="147"/>
    </location>
    <ligand>
        <name>substrate</name>
    </ligand>
</feature>
<dbReference type="EC" id="2.1.1.33" evidence="7"/>
<feature type="binding site" evidence="7">
    <location>
        <position position="143"/>
    </location>
    <ligand>
        <name>S-adenosyl-L-methionine</name>
        <dbReference type="ChEBI" id="CHEBI:59789"/>
    </ligand>
</feature>
<proteinExistence type="inferred from homology"/>
<comment type="caution">
    <text evidence="7">Lacks conserved residue(s) required for the propagation of feature annotation.</text>
</comment>
<dbReference type="EMBL" id="CP034870">
    <property type="protein sequence ID" value="QCI22376.1"/>
    <property type="molecule type" value="Genomic_DNA"/>
</dbReference>
<protein>
    <recommendedName>
        <fullName evidence="7">tRNA (guanine-N(7)-)-methyltransferase</fullName>
        <ecNumber evidence="7">2.1.1.33</ecNumber>
    </recommendedName>
    <alternativeName>
        <fullName evidence="7">tRNA (guanine(46)-N(7))-methyltransferase</fullName>
    </alternativeName>
    <alternativeName>
        <fullName evidence="7">tRNA(m7G46)-methyltransferase</fullName>
    </alternativeName>
</protein>
<feature type="binding site" evidence="7">
    <location>
        <position position="179"/>
    </location>
    <ligand>
        <name>substrate</name>
    </ligand>
</feature>
<dbReference type="PANTHER" id="PTHR23417:SF14">
    <property type="entry name" value="PENTACOTRIPEPTIDE-REPEAT REGION OF PRORP DOMAIN-CONTAINING PROTEIN"/>
    <property type="match status" value="1"/>
</dbReference>
<evidence type="ECO:0000256" key="3">
    <source>
        <dbReference type="ARBA" id="ARBA00022603"/>
    </source>
</evidence>
<sequence length="239" mass="27906">MKNNILTPKYNNGVFLRKIRSFVCRKGRTTISQLNAIKKYWPLIGIEFQLTPLNFFSIFRFSAPIILEIGFGSGKSLVQTAINFPNKNFLGIEVYQSGIGSCLNLAYLSKVQNLKIIYYDAMEVINHMIMDHTLSTVQIFFPDPWNKKRHKKRRLIQENFLKILSKKLICTGILHIVTDSKEYALYILDKIQYIHNYKNLSKTNNFVVRPACRIITDFERKAYLCGNDIFELMFELKKS</sequence>
<evidence type="ECO:0000256" key="5">
    <source>
        <dbReference type="ARBA" id="ARBA00022691"/>
    </source>
</evidence>
<organism evidence="8 9">
    <name type="scientific">Buchnera aphidicola</name>
    <name type="common">Lipaphis pseudobrassicae</name>
    <dbReference type="NCBI Taxonomy" id="1258543"/>
    <lineage>
        <taxon>Bacteria</taxon>
        <taxon>Pseudomonadati</taxon>
        <taxon>Pseudomonadota</taxon>
        <taxon>Gammaproteobacteria</taxon>
        <taxon>Enterobacterales</taxon>
        <taxon>Erwiniaceae</taxon>
        <taxon>Buchnera</taxon>
    </lineage>
</organism>
<keyword evidence="3 7" id="KW-0489">Methyltransferase</keyword>
<dbReference type="UniPathway" id="UPA00989"/>
<dbReference type="PROSITE" id="PS51625">
    <property type="entry name" value="SAM_MT_TRMB"/>
    <property type="match status" value="1"/>
</dbReference>
<comment type="catalytic activity">
    <reaction evidence="1 7">
        <text>guanosine(46) in tRNA + S-adenosyl-L-methionine = N(7)-methylguanosine(46) in tRNA + S-adenosyl-L-homocysteine</text>
        <dbReference type="Rhea" id="RHEA:42708"/>
        <dbReference type="Rhea" id="RHEA-COMP:10188"/>
        <dbReference type="Rhea" id="RHEA-COMP:10189"/>
        <dbReference type="ChEBI" id="CHEBI:57856"/>
        <dbReference type="ChEBI" id="CHEBI:59789"/>
        <dbReference type="ChEBI" id="CHEBI:74269"/>
        <dbReference type="ChEBI" id="CHEBI:74480"/>
        <dbReference type="EC" id="2.1.1.33"/>
    </reaction>
</comment>
<name>A0A4D6XY59_9GAMM</name>
<feature type="binding site" evidence="7">
    <location>
        <position position="68"/>
    </location>
    <ligand>
        <name>S-adenosyl-L-methionine</name>
        <dbReference type="ChEBI" id="CHEBI:59789"/>
    </ligand>
</feature>
<dbReference type="AlphaFoldDB" id="A0A4D6XY59"/>
<dbReference type="NCBIfam" id="TIGR00091">
    <property type="entry name" value="tRNA (guanosine(46)-N7)-methyltransferase TrmB"/>
    <property type="match status" value="1"/>
</dbReference>
<dbReference type="PANTHER" id="PTHR23417">
    <property type="entry name" value="3-DEOXY-D-MANNO-OCTULOSONIC-ACID TRANSFERASE/TRNA GUANINE-N 7 - -METHYLTRANSFERASE"/>
    <property type="match status" value="1"/>
</dbReference>
<reference evidence="8 9" key="2">
    <citation type="submission" date="2019-05" db="EMBL/GenBank/DDBJ databases">
        <title>Genome evolution of the obligate endosymbiont Buchnera aphidicola.</title>
        <authorList>
            <person name="Moran N.A."/>
        </authorList>
    </citation>
    <scope>NUCLEOTIDE SEQUENCE [LARGE SCALE GENOMIC DNA]</scope>
    <source>
        <strain evidence="8 9">Lps</strain>
    </source>
</reference>
<reference evidence="8 9" key="1">
    <citation type="submission" date="2018-12" db="EMBL/GenBank/DDBJ databases">
        <authorList>
            <person name="Chong R.A."/>
        </authorList>
    </citation>
    <scope>NUCLEOTIDE SEQUENCE [LARGE SCALE GENOMIC DNA]</scope>
    <source>
        <strain evidence="8 9">Lps</strain>
    </source>
</reference>
<keyword evidence="5 7" id="KW-0949">S-adenosyl-L-methionine</keyword>
<dbReference type="GO" id="GO:0043527">
    <property type="term" value="C:tRNA methyltransferase complex"/>
    <property type="evidence" value="ECO:0007669"/>
    <property type="project" value="TreeGrafter"/>
</dbReference>
<dbReference type="SUPFAM" id="SSF53335">
    <property type="entry name" value="S-adenosyl-L-methionine-dependent methyltransferases"/>
    <property type="match status" value="1"/>
</dbReference>
<dbReference type="GO" id="GO:0008176">
    <property type="term" value="F:tRNA (guanine(46)-N7)-methyltransferase activity"/>
    <property type="evidence" value="ECO:0007669"/>
    <property type="project" value="UniProtKB-UniRule"/>
</dbReference>
<evidence type="ECO:0000256" key="7">
    <source>
        <dbReference type="HAMAP-Rule" id="MF_01057"/>
    </source>
</evidence>
<dbReference type="OrthoDB" id="9802090at2"/>
<dbReference type="RefSeq" id="WP_158356216.1">
    <property type="nucleotide sequence ID" value="NZ_CP034870.1"/>
</dbReference>
<keyword evidence="4 7" id="KW-0808">Transferase</keyword>
<gene>
    <name evidence="7 8" type="primary">trmB</name>
    <name evidence="8" type="ORF">D9V70_02840</name>
</gene>
<accession>A0A4D6XY59</accession>
<evidence type="ECO:0000313" key="9">
    <source>
        <dbReference type="Proteomes" id="UP000298564"/>
    </source>
</evidence>
<dbReference type="HAMAP" id="MF_01057">
    <property type="entry name" value="tRNA_methyltr_TrmB"/>
    <property type="match status" value="1"/>
</dbReference>
<dbReference type="Gene3D" id="3.40.50.150">
    <property type="entry name" value="Vaccinia Virus protein VP39"/>
    <property type="match status" value="1"/>
</dbReference>
<evidence type="ECO:0000256" key="2">
    <source>
        <dbReference type="ARBA" id="ARBA00003015"/>
    </source>
</evidence>
<dbReference type="InterPro" id="IPR003358">
    <property type="entry name" value="tRNA_(Gua-N-7)_MeTrfase_Trmb"/>
</dbReference>
<comment type="pathway">
    <text evidence="7">tRNA modification; N(7)-methylguanine-tRNA biosynthesis.</text>
</comment>
<comment type="function">
    <text evidence="2 7">Catalyzes the formation of N(7)-methylguanine at position 46 (m7G46) in tRNA.</text>
</comment>
<keyword evidence="6 7" id="KW-0819">tRNA processing</keyword>